<dbReference type="EMBL" id="UFTJ01000003">
    <property type="protein sequence ID" value="SUV52936.1"/>
    <property type="molecule type" value="Genomic_DNA"/>
</dbReference>
<evidence type="ECO:0000313" key="2">
    <source>
        <dbReference type="Proteomes" id="UP000255515"/>
    </source>
</evidence>
<organism evidence="1 2">
    <name type="scientific">Bergeyella zoohelcum</name>
    <dbReference type="NCBI Taxonomy" id="1015"/>
    <lineage>
        <taxon>Bacteria</taxon>
        <taxon>Pseudomonadati</taxon>
        <taxon>Bacteroidota</taxon>
        <taxon>Flavobacteriia</taxon>
        <taxon>Flavobacteriales</taxon>
        <taxon>Weeksellaceae</taxon>
        <taxon>Bergeyella</taxon>
    </lineage>
</organism>
<gene>
    <name evidence="1" type="ORF">NCTC11661_02083</name>
</gene>
<sequence>MIFIKKIAKNNTKNYSLGKCLDFEDSLNQKEQFLFEGINLDIKMTVENKK</sequence>
<dbReference type="AlphaFoldDB" id="A0A380ZW09"/>
<name>A0A380ZW09_9FLAO</name>
<evidence type="ECO:0000313" key="1">
    <source>
        <dbReference type="EMBL" id="SUV52936.1"/>
    </source>
</evidence>
<reference evidence="1 2" key="1">
    <citation type="submission" date="2018-06" db="EMBL/GenBank/DDBJ databases">
        <authorList>
            <consortium name="Pathogen Informatics"/>
            <person name="Doyle S."/>
        </authorList>
    </citation>
    <scope>NUCLEOTIDE SEQUENCE [LARGE SCALE GENOMIC DNA]</scope>
    <source>
        <strain evidence="1 2">NCTC11661</strain>
    </source>
</reference>
<proteinExistence type="predicted"/>
<protein>
    <submittedName>
        <fullName evidence="1">Uncharacterized protein</fullName>
    </submittedName>
</protein>
<accession>A0A380ZW09</accession>
<dbReference type="Proteomes" id="UP000255515">
    <property type="component" value="Unassembled WGS sequence"/>
</dbReference>